<dbReference type="EMBL" id="DRUZ01000064">
    <property type="protein sequence ID" value="HHS01865.1"/>
    <property type="molecule type" value="Genomic_DNA"/>
</dbReference>
<feature type="transmembrane region" description="Helical" evidence="1">
    <location>
        <begin position="44"/>
        <end position="62"/>
    </location>
</feature>
<evidence type="ECO:0000256" key="1">
    <source>
        <dbReference type="SAM" id="Phobius"/>
    </source>
</evidence>
<feature type="transmembrane region" description="Helical" evidence="1">
    <location>
        <begin position="68"/>
        <end position="91"/>
    </location>
</feature>
<sequence>MDYYTLIFIIFGFYGYFRFAYAIWKGKNMIKKGNRNVDVRSDKLEFIDFLVGATTLIASLLYKVEGSNVSFFVISMLYGVVLIIKSFRSFLKVLQVNIVTRKIYNYTANSYIIFSIWLLSDIIETKGIGGGLIGILLLYFITYYIIWKAI</sequence>
<gene>
    <name evidence="2" type="ORF">ENL71_04960</name>
</gene>
<accession>A0A7C5V5I0</accession>
<dbReference type="AlphaFoldDB" id="A0A7C5V5I0"/>
<feature type="transmembrane region" description="Helical" evidence="1">
    <location>
        <begin position="128"/>
        <end position="147"/>
    </location>
</feature>
<keyword evidence="1" id="KW-0812">Transmembrane</keyword>
<reference evidence="2" key="1">
    <citation type="journal article" date="2020" name="mSystems">
        <title>Genome- and Community-Level Interaction Insights into Carbon Utilization and Element Cycling Functions of Hydrothermarchaeota in Hydrothermal Sediment.</title>
        <authorList>
            <person name="Zhou Z."/>
            <person name="Liu Y."/>
            <person name="Xu W."/>
            <person name="Pan J."/>
            <person name="Luo Z.H."/>
            <person name="Li M."/>
        </authorList>
    </citation>
    <scope>NUCLEOTIDE SEQUENCE [LARGE SCALE GENOMIC DNA]</scope>
    <source>
        <strain evidence="2">SpSt-102</strain>
    </source>
</reference>
<feature type="transmembrane region" description="Helical" evidence="1">
    <location>
        <begin position="103"/>
        <end position="122"/>
    </location>
</feature>
<organism evidence="2">
    <name type="scientific">Caldicellulosiruptor owensensis</name>
    <dbReference type="NCBI Taxonomy" id="55205"/>
    <lineage>
        <taxon>Bacteria</taxon>
        <taxon>Bacillati</taxon>
        <taxon>Bacillota</taxon>
        <taxon>Bacillota incertae sedis</taxon>
        <taxon>Caldicellulosiruptorales</taxon>
        <taxon>Caldicellulosiruptoraceae</taxon>
        <taxon>Caldicellulosiruptor</taxon>
    </lineage>
</organism>
<proteinExistence type="predicted"/>
<keyword evidence="1" id="KW-1133">Transmembrane helix</keyword>
<name>A0A7C5V5I0_9FIRM</name>
<protein>
    <submittedName>
        <fullName evidence="2">Uncharacterized protein</fullName>
    </submittedName>
</protein>
<evidence type="ECO:0000313" key="2">
    <source>
        <dbReference type="EMBL" id="HHS01865.1"/>
    </source>
</evidence>
<feature type="transmembrane region" description="Helical" evidence="1">
    <location>
        <begin position="6"/>
        <end position="24"/>
    </location>
</feature>
<keyword evidence="1" id="KW-0472">Membrane</keyword>
<comment type="caution">
    <text evidence="2">The sequence shown here is derived from an EMBL/GenBank/DDBJ whole genome shotgun (WGS) entry which is preliminary data.</text>
</comment>